<name>A0ABM3FUH9_NEOLC</name>
<dbReference type="Proteomes" id="UP000829291">
    <property type="component" value="Chromosome 3"/>
</dbReference>
<dbReference type="Pfam" id="PF20700">
    <property type="entry name" value="Mutator"/>
    <property type="match status" value="1"/>
</dbReference>
<protein>
    <submittedName>
        <fullName evidence="3">Uncharacterized protein LOC124293697</fullName>
    </submittedName>
</protein>
<dbReference type="InterPro" id="IPR049012">
    <property type="entry name" value="Mutator_transp_dom"/>
</dbReference>
<reference evidence="3" key="1">
    <citation type="submission" date="2025-08" db="UniProtKB">
        <authorList>
            <consortium name="RefSeq"/>
        </authorList>
    </citation>
    <scope>IDENTIFICATION</scope>
    <source>
        <tissue evidence="3">Thorax and Abdomen</tissue>
    </source>
</reference>
<feature type="domain" description="Mutator-like transposase" evidence="1">
    <location>
        <begin position="53"/>
        <end position="191"/>
    </location>
</feature>
<keyword evidence="2" id="KW-1185">Reference proteome</keyword>
<accession>A0ABM3FUH9</accession>
<evidence type="ECO:0000259" key="1">
    <source>
        <dbReference type="Pfam" id="PF20700"/>
    </source>
</evidence>
<evidence type="ECO:0000313" key="2">
    <source>
        <dbReference type="Proteomes" id="UP000829291"/>
    </source>
</evidence>
<organism evidence="2 3">
    <name type="scientific">Neodiprion lecontei</name>
    <name type="common">Redheaded pine sawfly</name>
    <dbReference type="NCBI Taxonomy" id="441921"/>
    <lineage>
        <taxon>Eukaryota</taxon>
        <taxon>Metazoa</taxon>
        <taxon>Ecdysozoa</taxon>
        <taxon>Arthropoda</taxon>
        <taxon>Hexapoda</taxon>
        <taxon>Insecta</taxon>
        <taxon>Pterygota</taxon>
        <taxon>Neoptera</taxon>
        <taxon>Endopterygota</taxon>
        <taxon>Hymenoptera</taxon>
        <taxon>Tenthredinoidea</taxon>
        <taxon>Diprionidae</taxon>
        <taxon>Diprioninae</taxon>
        <taxon>Neodiprion</taxon>
    </lineage>
</organism>
<proteinExistence type="predicted"/>
<dbReference type="RefSeq" id="XP_046591676.1">
    <property type="nucleotide sequence ID" value="XM_046735720.1"/>
</dbReference>
<sequence length="198" mass="22287">MATQTRFKGQFVKKKVLDKKLKAVYAMCRANAAKREESGHNLHDRQQEFAVEGRRIVDLEYLAQQLKCIRCKKDILLKKAVKETRMGLNSILHIACDECCSITQVRTGKTHVTLENKTHADVNTKAVLGAVHSGIGETALNKLLNCLNIPTIGSHVFKKYEREIGPALEAAAKDSCRRAAEEEKKLVIENMERLCQEL</sequence>
<evidence type="ECO:0000313" key="3">
    <source>
        <dbReference type="RefSeq" id="XP_046591676.1"/>
    </source>
</evidence>
<gene>
    <name evidence="3" type="primary">LOC124293697</name>
</gene>
<dbReference type="GeneID" id="124293697"/>